<dbReference type="GO" id="GO:0005524">
    <property type="term" value="F:ATP binding"/>
    <property type="evidence" value="ECO:0007669"/>
    <property type="project" value="UniProtKB-KW"/>
</dbReference>
<evidence type="ECO:0000259" key="16">
    <source>
        <dbReference type="PROSITE" id="PS50885"/>
    </source>
</evidence>
<evidence type="ECO:0000256" key="9">
    <source>
        <dbReference type="ARBA" id="ARBA00022777"/>
    </source>
</evidence>
<dbReference type="PANTHER" id="PTHR45528">
    <property type="entry name" value="SENSOR HISTIDINE KINASE CPXA"/>
    <property type="match status" value="1"/>
</dbReference>
<dbReference type="SMART" id="SM00387">
    <property type="entry name" value="HATPase_c"/>
    <property type="match status" value="1"/>
</dbReference>
<keyword evidence="4" id="KW-1003">Cell membrane</keyword>
<dbReference type="SUPFAM" id="SSF55874">
    <property type="entry name" value="ATPase domain of HSP90 chaperone/DNA topoisomerase II/histidine kinase"/>
    <property type="match status" value="1"/>
</dbReference>
<keyword evidence="5" id="KW-0597">Phosphoprotein</keyword>
<dbReference type="InterPro" id="IPR050398">
    <property type="entry name" value="HssS/ArlS-like"/>
</dbReference>
<evidence type="ECO:0000256" key="8">
    <source>
        <dbReference type="ARBA" id="ARBA00022741"/>
    </source>
</evidence>
<dbReference type="KEGG" id="bhc:JFL75_12100"/>
<evidence type="ECO:0000256" key="1">
    <source>
        <dbReference type="ARBA" id="ARBA00000085"/>
    </source>
</evidence>
<keyword evidence="10" id="KW-0067">ATP-binding</keyword>
<protein>
    <recommendedName>
        <fullName evidence="3">histidine kinase</fullName>
        <ecNumber evidence="3">2.7.13.3</ecNumber>
    </recommendedName>
</protein>
<dbReference type="InterPro" id="IPR036890">
    <property type="entry name" value="HATPase_C_sf"/>
</dbReference>
<evidence type="ECO:0000313" key="17">
    <source>
        <dbReference type="EMBL" id="QQO07686.1"/>
    </source>
</evidence>
<evidence type="ECO:0000256" key="10">
    <source>
        <dbReference type="ARBA" id="ARBA00022840"/>
    </source>
</evidence>
<gene>
    <name evidence="17" type="ORF">JFL75_12100</name>
</gene>
<dbReference type="SUPFAM" id="SSF47384">
    <property type="entry name" value="Homodimeric domain of signal transducing histidine kinase"/>
    <property type="match status" value="1"/>
</dbReference>
<dbReference type="SMART" id="SM00304">
    <property type="entry name" value="HAMP"/>
    <property type="match status" value="1"/>
</dbReference>
<evidence type="ECO:0000256" key="12">
    <source>
        <dbReference type="ARBA" id="ARBA00023012"/>
    </source>
</evidence>
<evidence type="ECO:0000256" key="13">
    <source>
        <dbReference type="ARBA" id="ARBA00023136"/>
    </source>
</evidence>
<dbReference type="CDD" id="cd06225">
    <property type="entry name" value="HAMP"/>
    <property type="match status" value="1"/>
</dbReference>
<keyword evidence="6" id="KW-0808">Transferase</keyword>
<dbReference type="Gene3D" id="3.30.565.10">
    <property type="entry name" value="Histidine kinase-like ATPase, C-terminal domain"/>
    <property type="match status" value="1"/>
</dbReference>
<comment type="catalytic activity">
    <reaction evidence="1">
        <text>ATP + protein L-histidine = ADP + protein N-phospho-L-histidine.</text>
        <dbReference type="EC" id="2.7.13.3"/>
    </reaction>
</comment>
<accession>A0A7T8B8U7</accession>
<dbReference type="Pfam" id="PF00512">
    <property type="entry name" value="HisKA"/>
    <property type="match status" value="1"/>
</dbReference>
<reference evidence="17" key="1">
    <citation type="submission" date="2021-01" db="EMBL/GenBank/DDBJ databases">
        <title>Description of Breznakiella homolactica.</title>
        <authorList>
            <person name="Song Y."/>
            <person name="Brune A."/>
        </authorList>
    </citation>
    <scope>NUCLEOTIDE SEQUENCE</scope>
    <source>
        <strain evidence="17">RmG30</strain>
    </source>
</reference>
<dbReference type="InterPro" id="IPR005467">
    <property type="entry name" value="His_kinase_dom"/>
</dbReference>
<evidence type="ECO:0000256" key="3">
    <source>
        <dbReference type="ARBA" id="ARBA00012438"/>
    </source>
</evidence>
<dbReference type="EC" id="2.7.13.3" evidence="3"/>
<dbReference type="EMBL" id="CP067089">
    <property type="protein sequence ID" value="QQO07686.1"/>
    <property type="molecule type" value="Genomic_DNA"/>
</dbReference>
<dbReference type="Pfam" id="PF02518">
    <property type="entry name" value="HATPase_c"/>
    <property type="match status" value="1"/>
</dbReference>
<evidence type="ECO:0000259" key="15">
    <source>
        <dbReference type="PROSITE" id="PS50109"/>
    </source>
</evidence>
<keyword evidence="13 14" id="KW-0472">Membrane</keyword>
<keyword evidence="18" id="KW-1185">Reference proteome</keyword>
<keyword evidence="7 14" id="KW-0812">Transmembrane</keyword>
<dbReference type="Proteomes" id="UP000595917">
    <property type="component" value="Chromosome"/>
</dbReference>
<keyword evidence="9 17" id="KW-0418">Kinase</keyword>
<evidence type="ECO:0000256" key="11">
    <source>
        <dbReference type="ARBA" id="ARBA00022989"/>
    </source>
</evidence>
<sequence length="494" mass="55785">MSTRKKAEKKANLWTYLKSKLMLRLWAGNMLLAAIAILFLWVVQILLFEPNYVNTTREELFTRVQTNAVELEYVEQIDPYNSNNPLHFLSKMVIGTVFLVDRNGEILFAYNGGRMNNPVGMEGPYAWLINHYAEVIAGNTYTDVVQLSSSRAITAGVPAIYQGEPVAILLYHSMTQIYAMQRLNRQQLLTLSIILTLVASLISFILARHFSRPIQNIKGTVKRLTQGDLTAVPQVRRSDELGELSDSVEELGQELQRVDVLRKEVISNISHELRAPLALITGYSEMVRDVTGPDEVQRNRNMDLIISEANRLSQMVDDIMDYSQMQAGYSELKLELCNLFDLVESAVGYGREAARQYNIEMLLESYSQDIPLRLDALKISQVLRNLLNNAINHTENGKTIEVGITKNETAVCVAVTNPGEEIPPEQLDEIWERYRRVQHQGGHREGTGIGLAIVSTILSAHNMDYGVESGNGLNCFWFSAAKERIVEFSPWENS</sequence>
<dbReference type="InterPro" id="IPR003661">
    <property type="entry name" value="HisK_dim/P_dom"/>
</dbReference>
<feature type="transmembrane region" description="Helical" evidence="14">
    <location>
        <begin position="21"/>
        <end position="47"/>
    </location>
</feature>
<dbReference type="PROSITE" id="PS50109">
    <property type="entry name" value="HIS_KIN"/>
    <property type="match status" value="1"/>
</dbReference>
<dbReference type="GO" id="GO:0000155">
    <property type="term" value="F:phosphorelay sensor kinase activity"/>
    <property type="evidence" value="ECO:0007669"/>
    <property type="project" value="InterPro"/>
</dbReference>
<feature type="domain" description="Histidine kinase" evidence="15">
    <location>
        <begin position="268"/>
        <end position="466"/>
    </location>
</feature>
<evidence type="ECO:0000256" key="5">
    <source>
        <dbReference type="ARBA" id="ARBA00022553"/>
    </source>
</evidence>
<dbReference type="InterPro" id="IPR003660">
    <property type="entry name" value="HAMP_dom"/>
</dbReference>
<evidence type="ECO:0000313" key="18">
    <source>
        <dbReference type="Proteomes" id="UP000595917"/>
    </source>
</evidence>
<dbReference type="SUPFAM" id="SSF158472">
    <property type="entry name" value="HAMP domain-like"/>
    <property type="match status" value="1"/>
</dbReference>
<dbReference type="InterPro" id="IPR036097">
    <property type="entry name" value="HisK_dim/P_sf"/>
</dbReference>
<comment type="subcellular location">
    <subcellularLocation>
        <location evidence="2">Cell membrane</location>
        <topology evidence="2">Multi-pass membrane protein</topology>
    </subcellularLocation>
</comment>
<feature type="transmembrane region" description="Helical" evidence="14">
    <location>
        <begin position="188"/>
        <end position="207"/>
    </location>
</feature>
<dbReference type="GO" id="GO:0005886">
    <property type="term" value="C:plasma membrane"/>
    <property type="evidence" value="ECO:0007669"/>
    <property type="project" value="UniProtKB-SubCell"/>
</dbReference>
<evidence type="ECO:0000256" key="7">
    <source>
        <dbReference type="ARBA" id="ARBA00022692"/>
    </source>
</evidence>
<dbReference type="InterPro" id="IPR003594">
    <property type="entry name" value="HATPase_dom"/>
</dbReference>
<dbReference type="SMART" id="SM00388">
    <property type="entry name" value="HisKA"/>
    <property type="match status" value="1"/>
</dbReference>
<dbReference type="CDD" id="cd00082">
    <property type="entry name" value="HisKA"/>
    <property type="match status" value="1"/>
</dbReference>
<dbReference type="Gene3D" id="1.10.287.130">
    <property type="match status" value="1"/>
</dbReference>
<evidence type="ECO:0000256" key="4">
    <source>
        <dbReference type="ARBA" id="ARBA00022475"/>
    </source>
</evidence>
<dbReference type="PANTHER" id="PTHR45528:SF1">
    <property type="entry name" value="SENSOR HISTIDINE KINASE CPXA"/>
    <property type="match status" value="1"/>
</dbReference>
<dbReference type="Pfam" id="PF00672">
    <property type="entry name" value="HAMP"/>
    <property type="match status" value="1"/>
</dbReference>
<proteinExistence type="predicted"/>
<feature type="domain" description="HAMP" evidence="16">
    <location>
        <begin position="208"/>
        <end position="260"/>
    </location>
</feature>
<evidence type="ECO:0000256" key="14">
    <source>
        <dbReference type="SAM" id="Phobius"/>
    </source>
</evidence>
<dbReference type="PROSITE" id="PS50885">
    <property type="entry name" value="HAMP"/>
    <property type="match status" value="1"/>
</dbReference>
<evidence type="ECO:0000256" key="6">
    <source>
        <dbReference type="ARBA" id="ARBA00022679"/>
    </source>
</evidence>
<name>A0A7T8B8U7_9SPIR</name>
<keyword evidence="8" id="KW-0547">Nucleotide-binding</keyword>
<evidence type="ECO:0000256" key="2">
    <source>
        <dbReference type="ARBA" id="ARBA00004651"/>
    </source>
</evidence>
<keyword evidence="11 14" id="KW-1133">Transmembrane helix</keyword>
<dbReference type="Gene3D" id="6.10.340.10">
    <property type="match status" value="1"/>
</dbReference>
<dbReference type="AlphaFoldDB" id="A0A7T8B8U7"/>
<organism evidence="17 18">
    <name type="scientific">Breznakiella homolactica</name>
    <dbReference type="NCBI Taxonomy" id="2798577"/>
    <lineage>
        <taxon>Bacteria</taxon>
        <taxon>Pseudomonadati</taxon>
        <taxon>Spirochaetota</taxon>
        <taxon>Spirochaetia</taxon>
        <taxon>Spirochaetales</taxon>
        <taxon>Breznakiellaceae</taxon>
        <taxon>Breznakiella</taxon>
    </lineage>
</organism>
<keyword evidence="12" id="KW-0902">Two-component regulatory system</keyword>
<dbReference type="RefSeq" id="WP_215624992.1">
    <property type="nucleotide sequence ID" value="NZ_CP067089.2"/>
</dbReference>